<dbReference type="Pfam" id="PF13895">
    <property type="entry name" value="Ig_2"/>
    <property type="match status" value="1"/>
</dbReference>
<keyword evidence="1" id="KW-0732">Signal</keyword>
<evidence type="ECO:0000256" key="3">
    <source>
        <dbReference type="ARBA" id="ARBA00023157"/>
    </source>
</evidence>
<protein>
    <recommendedName>
        <fullName evidence="6">Ig-like domain-containing protein</fullName>
    </recommendedName>
</protein>
<name>A0A8C9F692_PAVCR</name>
<dbReference type="Ensembl" id="ENSPSTT00000010357.1">
    <property type="protein sequence ID" value="ENSPSTP00000009863.1"/>
    <property type="gene ID" value="ENSPSTG00000006966.1"/>
</dbReference>
<evidence type="ECO:0000256" key="2">
    <source>
        <dbReference type="ARBA" id="ARBA00022737"/>
    </source>
</evidence>
<dbReference type="GO" id="GO:0002764">
    <property type="term" value="P:immune response-regulating signaling pathway"/>
    <property type="evidence" value="ECO:0007669"/>
    <property type="project" value="TreeGrafter"/>
</dbReference>
<sequence>MMLPASRVLAFSDISVSAGAPTVSIFLQPPGVILLGGSTTLCCRCLRHGGNMVLYKDGYQLRTLELHGSTAEFSISKATQMDRGLYSCHYVDGGNGTVLTRSDTMEVRVEEFCLPKPVLSVLPGHEVAAGADVMLHCTIKHSKAVCFLYLEGQATALKISVEHTDFYLSRVDHSKGRRYSCQCYTEGTPINWSGVSNTLELVVKGESMKYSCDPMLGLGTCRHTNGCPQSLSCWKHLDFGLGPSPSSMERMFCPSAAWGGQRMRKLQWLQMSLSLSECLTCLLLTDHKLVRPSLSLKPLDRVQVGTNVTLRCTSGVQRAQFYFWKNWEIVGVIEQESNVAIFVLPHVKGHNGGTYACSYRPWSQRYISSQPSSSVWLTVVDYTQSNMVRLALGVGVLILLGLMVAEAVNSQRNTPGQLPSLE</sequence>
<evidence type="ECO:0000256" key="1">
    <source>
        <dbReference type="ARBA" id="ARBA00022729"/>
    </source>
</evidence>
<keyword evidence="8" id="KW-1185">Reference proteome</keyword>
<keyword evidence="3" id="KW-1015">Disulfide bond</keyword>
<feature type="domain" description="Ig-like" evidence="6">
    <location>
        <begin position="21"/>
        <end position="106"/>
    </location>
</feature>
<dbReference type="Gene3D" id="2.60.40.10">
    <property type="entry name" value="Immunoglobulins"/>
    <property type="match status" value="3"/>
</dbReference>
<dbReference type="PROSITE" id="PS50835">
    <property type="entry name" value="IG_LIKE"/>
    <property type="match status" value="2"/>
</dbReference>
<evidence type="ECO:0000256" key="4">
    <source>
        <dbReference type="ARBA" id="ARBA00023180"/>
    </source>
</evidence>
<dbReference type="FunFam" id="2.60.40.10:FF:000033">
    <property type="entry name" value="Killer cell immunoglobulin-like receptor"/>
    <property type="match status" value="1"/>
</dbReference>
<evidence type="ECO:0000259" key="6">
    <source>
        <dbReference type="PROSITE" id="PS50835"/>
    </source>
</evidence>
<keyword evidence="4" id="KW-0325">Glycoprotein</keyword>
<dbReference type="Proteomes" id="UP000694428">
    <property type="component" value="Unplaced"/>
</dbReference>
<feature type="domain" description="Ig-like" evidence="6">
    <location>
        <begin position="292"/>
        <end position="368"/>
    </location>
</feature>
<dbReference type="InterPro" id="IPR050412">
    <property type="entry name" value="Ig-like_Receptors_ImmuneReg"/>
</dbReference>
<dbReference type="SUPFAM" id="SSF48726">
    <property type="entry name" value="Immunoglobulin"/>
    <property type="match status" value="3"/>
</dbReference>
<dbReference type="InterPro" id="IPR013783">
    <property type="entry name" value="Ig-like_fold"/>
</dbReference>
<proteinExistence type="predicted"/>
<dbReference type="InterPro" id="IPR007110">
    <property type="entry name" value="Ig-like_dom"/>
</dbReference>
<dbReference type="PANTHER" id="PTHR11738:SF186">
    <property type="entry name" value="OSTEOCLAST-ASSOCIATED IMMUNOGLOBULIN-LIKE RECEPTOR"/>
    <property type="match status" value="1"/>
</dbReference>
<evidence type="ECO:0000313" key="8">
    <source>
        <dbReference type="Proteomes" id="UP000694428"/>
    </source>
</evidence>
<organism evidence="7 8">
    <name type="scientific">Pavo cristatus</name>
    <name type="common">Indian peafowl</name>
    <name type="synonym">Blue peafowl</name>
    <dbReference type="NCBI Taxonomy" id="9049"/>
    <lineage>
        <taxon>Eukaryota</taxon>
        <taxon>Metazoa</taxon>
        <taxon>Chordata</taxon>
        <taxon>Craniata</taxon>
        <taxon>Vertebrata</taxon>
        <taxon>Euteleostomi</taxon>
        <taxon>Archelosauria</taxon>
        <taxon>Archosauria</taxon>
        <taxon>Dinosauria</taxon>
        <taxon>Saurischia</taxon>
        <taxon>Theropoda</taxon>
        <taxon>Coelurosauria</taxon>
        <taxon>Aves</taxon>
        <taxon>Neognathae</taxon>
        <taxon>Galloanserae</taxon>
        <taxon>Galliformes</taxon>
        <taxon>Phasianidae</taxon>
        <taxon>Phasianinae</taxon>
        <taxon>Pavo</taxon>
    </lineage>
</organism>
<keyword evidence="2" id="KW-0677">Repeat</keyword>
<dbReference type="AlphaFoldDB" id="A0A8C9F692"/>
<keyword evidence="5" id="KW-0393">Immunoglobulin domain</keyword>
<accession>A0A8C9F692</accession>
<dbReference type="FunFam" id="2.60.40.10:FF:000049">
    <property type="entry name" value="Leukocyte immunoglobulin-like receptor subfamily B member 1"/>
    <property type="match status" value="1"/>
</dbReference>
<dbReference type="InterPro" id="IPR003599">
    <property type="entry name" value="Ig_sub"/>
</dbReference>
<dbReference type="PANTHER" id="PTHR11738">
    <property type="entry name" value="MHC CLASS I NK CELL RECEPTOR"/>
    <property type="match status" value="1"/>
</dbReference>
<reference evidence="7" key="1">
    <citation type="submission" date="2025-08" db="UniProtKB">
        <authorList>
            <consortium name="Ensembl"/>
        </authorList>
    </citation>
    <scope>IDENTIFICATION</scope>
</reference>
<dbReference type="InterPro" id="IPR036179">
    <property type="entry name" value="Ig-like_dom_sf"/>
</dbReference>
<evidence type="ECO:0000313" key="7">
    <source>
        <dbReference type="Ensembl" id="ENSPSTP00000009863.1"/>
    </source>
</evidence>
<reference evidence="7" key="2">
    <citation type="submission" date="2025-09" db="UniProtKB">
        <authorList>
            <consortium name="Ensembl"/>
        </authorList>
    </citation>
    <scope>IDENTIFICATION</scope>
</reference>
<evidence type="ECO:0000256" key="5">
    <source>
        <dbReference type="ARBA" id="ARBA00023319"/>
    </source>
</evidence>
<dbReference type="SMART" id="SM00409">
    <property type="entry name" value="IG"/>
    <property type="match status" value="3"/>
</dbReference>